<gene>
    <name evidence="2" type="ORF">FBUS_03213</name>
</gene>
<evidence type="ECO:0000313" key="2">
    <source>
        <dbReference type="EMBL" id="KAA0197703.1"/>
    </source>
</evidence>
<dbReference type="Gene3D" id="3.40.50.1820">
    <property type="entry name" value="alpha/beta hydrolase"/>
    <property type="match status" value="1"/>
</dbReference>
<evidence type="ECO:0000313" key="3">
    <source>
        <dbReference type="Proteomes" id="UP000728185"/>
    </source>
</evidence>
<comment type="caution">
    <text evidence="2">The sequence shown here is derived from an EMBL/GenBank/DDBJ whole genome shotgun (WGS) entry which is preliminary data.</text>
</comment>
<dbReference type="EMBL" id="LUCM01002213">
    <property type="protein sequence ID" value="KAA0197703.1"/>
    <property type="molecule type" value="Genomic_DNA"/>
</dbReference>
<dbReference type="GO" id="GO:0004620">
    <property type="term" value="F:phospholipase activity"/>
    <property type="evidence" value="ECO:0007669"/>
    <property type="project" value="TreeGrafter"/>
</dbReference>
<protein>
    <submittedName>
        <fullName evidence="2">Abhydrolase domain-containing protein 16A</fullName>
    </submittedName>
</protein>
<feature type="domain" description="AB hydrolase-1" evidence="1">
    <location>
        <begin position="187"/>
        <end position="299"/>
    </location>
</feature>
<keyword evidence="3" id="KW-1185">Reference proteome</keyword>
<dbReference type="GO" id="GO:0052651">
    <property type="term" value="P:monoacylglycerol catabolic process"/>
    <property type="evidence" value="ECO:0007669"/>
    <property type="project" value="TreeGrafter"/>
</dbReference>
<name>A0A8E0S697_9TREM</name>
<proteinExistence type="predicted"/>
<evidence type="ECO:0000259" key="1">
    <source>
        <dbReference type="Pfam" id="PF00561"/>
    </source>
</evidence>
<dbReference type="Proteomes" id="UP000728185">
    <property type="component" value="Unassembled WGS sequence"/>
</dbReference>
<dbReference type="OrthoDB" id="6412627at2759"/>
<dbReference type="Pfam" id="PF00561">
    <property type="entry name" value="Abhydrolase_1"/>
    <property type="match status" value="1"/>
</dbReference>
<dbReference type="SUPFAM" id="SSF53474">
    <property type="entry name" value="alpha/beta-Hydrolases"/>
    <property type="match status" value="1"/>
</dbReference>
<dbReference type="InterPro" id="IPR000073">
    <property type="entry name" value="AB_hydrolase_1"/>
</dbReference>
<organism evidence="2 3">
    <name type="scientific">Fasciolopsis buskii</name>
    <dbReference type="NCBI Taxonomy" id="27845"/>
    <lineage>
        <taxon>Eukaryota</taxon>
        <taxon>Metazoa</taxon>
        <taxon>Spiralia</taxon>
        <taxon>Lophotrochozoa</taxon>
        <taxon>Platyhelminthes</taxon>
        <taxon>Trematoda</taxon>
        <taxon>Digenea</taxon>
        <taxon>Plagiorchiida</taxon>
        <taxon>Echinostomata</taxon>
        <taxon>Echinostomatoidea</taxon>
        <taxon>Fasciolidae</taxon>
        <taxon>Fasciolopsis</taxon>
    </lineage>
</organism>
<dbReference type="AlphaFoldDB" id="A0A8E0S697"/>
<accession>A0A8E0S697</accession>
<reference evidence="2" key="1">
    <citation type="submission" date="2019-05" db="EMBL/GenBank/DDBJ databases">
        <title>Annotation for the trematode Fasciolopsis buski.</title>
        <authorList>
            <person name="Choi Y.-J."/>
        </authorList>
    </citation>
    <scope>NUCLEOTIDE SEQUENCE</scope>
    <source>
        <strain evidence="2">HT</strain>
        <tissue evidence="2">Whole worm</tissue>
    </source>
</reference>
<dbReference type="GO" id="GO:0012505">
    <property type="term" value="C:endomembrane system"/>
    <property type="evidence" value="ECO:0007669"/>
    <property type="project" value="TreeGrafter"/>
</dbReference>
<dbReference type="GO" id="GO:0047372">
    <property type="term" value="F:monoacylglycerol lipase activity"/>
    <property type="evidence" value="ECO:0007669"/>
    <property type="project" value="TreeGrafter"/>
</dbReference>
<dbReference type="PANTHER" id="PTHR12277:SF72">
    <property type="entry name" value="BAT5L PROTEIN"/>
    <property type="match status" value="1"/>
</dbReference>
<dbReference type="InterPro" id="IPR029058">
    <property type="entry name" value="AB_hydrolase_fold"/>
</dbReference>
<sequence>MYITIFYVTAKVLRGAGRLCNENYNRFARLYLDATEQRNDVFLVIFYLSLKFFSKEKLTMYSFSSPWPAQFDVRTLDAETKRVRISTPRRYSEVSTLFWPITWLVANTLGVRVAYPGCTGLMNSLSLPQRLDGRDRLWRTYGIRRVGFLTRDGEFVEGFYADRRRSNSSATDITRLGPVDRNGEIMIICCEGNGGYPEIGTPLIPLEKGFSVIAWNHPGFGASTGLPFPEKEQNAVEAAVLFAIHQLHFKPYQIYLFGWSIGGYAVTWAAMNFPEIAGVILDATFDNLDELSKRVVPNFLYPVLEMTMLQHMDLNNLAQLVKYDGPVRIIRRAHDEIISTSEPPSREANRGTNLFVGLMKHRFPHLVTDTNEAKLVHYLSLSAREQG</sequence>
<dbReference type="PANTHER" id="PTHR12277">
    <property type="entry name" value="ALPHA/BETA HYDROLASE DOMAIN-CONTAINING PROTEIN"/>
    <property type="match status" value="1"/>
</dbReference>
<dbReference type="GO" id="GO:0006660">
    <property type="term" value="P:phosphatidylserine catabolic process"/>
    <property type="evidence" value="ECO:0007669"/>
    <property type="project" value="TreeGrafter"/>
</dbReference>